<proteinExistence type="predicted"/>
<evidence type="ECO:0000313" key="4">
    <source>
        <dbReference type="Proteomes" id="UP000746595"/>
    </source>
</evidence>
<keyword evidence="1" id="KW-0812">Transmembrane</keyword>
<dbReference type="EMBL" id="JAAWVT010000001">
    <property type="protein sequence ID" value="NKG19235.1"/>
    <property type="molecule type" value="Genomic_DNA"/>
</dbReference>
<dbReference type="Pfam" id="PF13845">
    <property type="entry name" value="Septum_form"/>
    <property type="match status" value="1"/>
</dbReference>
<feature type="transmembrane region" description="Helical" evidence="1">
    <location>
        <begin position="30"/>
        <end position="48"/>
    </location>
</feature>
<sequence>MPDLPQPESNAALPALSASSTARSWWRAPALWALIGALGIMLVVIYGANKFFGQDAASNAPTEVTRNASPGIDGVIATEVPADQLESADCLQGFTSPLDTSTVVTCQTAHNAQLIGSFSLEGDTFPGSAKILDTSEKLCKSIALDPSSPLDAGWSYHFSRPSEQSWKKGDRVVDCFLALNDGSVRISMLPAQTPAQNT</sequence>
<keyword evidence="1" id="KW-0472">Membrane</keyword>
<gene>
    <name evidence="3" type="ORF">HED64_00770</name>
</gene>
<comment type="caution">
    <text evidence="3">The sequence shown here is derived from an EMBL/GenBank/DDBJ whole genome shotgun (WGS) entry which is preliminary data.</text>
</comment>
<reference evidence="3 4" key="1">
    <citation type="submission" date="2020-04" db="EMBL/GenBank/DDBJ databases">
        <title>Paeniglutamicibacter sp. ANT13_2, a novel actinomycete isolated from sediment in Antarctica.</title>
        <authorList>
            <person name="Sakdapetsiri C."/>
            <person name="Pinyakong O."/>
        </authorList>
    </citation>
    <scope>NUCLEOTIDE SEQUENCE [LARGE SCALE GENOMIC DNA]</scope>
    <source>
        <strain evidence="3 4">ANT13_2</strain>
    </source>
</reference>
<accession>A0ABX1G0U8</accession>
<keyword evidence="1" id="KW-1133">Transmembrane helix</keyword>
<evidence type="ECO:0000256" key="1">
    <source>
        <dbReference type="SAM" id="Phobius"/>
    </source>
</evidence>
<evidence type="ECO:0000313" key="3">
    <source>
        <dbReference type="EMBL" id="NKG19235.1"/>
    </source>
</evidence>
<evidence type="ECO:0000259" key="2">
    <source>
        <dbReference type="Pfam" id="PF13845"/>
    </source>
</evidence>
<dbReference type="InterPro" id="IPR026004">
    <property type="entry name" value="Septum_form"/>
</dbReference>
<dbReference type="RefSeq" id="WP_168150244.1">
    <property type="nucleotide sequence ID" value="NZ_JAAWVT010000001.1"/>
</dbReference>
<feature type="domain" description="Septum formation-related" evidence="2">
    <location>
        <begin position="76"/>
        <end position="175"/>
    </location>
</feature>
<keyword evidence="4" id="KW-1185">Reference proteome</keyword>
<organism evidence="3 4">
    <name type="scientific">Paeniglutamicibacter terrestris</name>
    <dbReference type="NCBI Taxonomy" id="2723403"/>
    <lineage>
        <taxon>Bacteria</taxon>
        <taxon>Bacillati</taxon>
        <taxon>Actinomycetota</taxon>
        <taxon>Actinomycetes</taxon>
        <taxon>Micrococcales</taxon>
        <taxon>Micrococcaceae</taxon>
        <taxon>Paeniglutamicibacter</taxon>
    </lineage>
</organism>
<name>A0ABX1G0U8_9MICC</name>
<dbReference type="Proteomes" id="UP000746595">
    <property type="component" value="Unassembled WGS sequence"/>
</dbReference>
<protein>
    <recommendedName>
        <fullName evidence="2">Septum formation-related domain-containing protein</fullName>
    </recommendedName>
</protein>